<dbReference type="Gene3D" id="3.40.50.300">
    <property type="entry name" value="P-loop containing nucleotide triphosphate hydrolases"/>
    <property type="match status" value="1"/>
</dbReference>
<evidence type="ECO:0000313" key="12">
    <source>
        <dbReference type="Proteomes" id="UP000641206"/>
    </source>
</evidence>
<evidence type="ECO:0000256" key="2">
    <source>
        <dbReference type="ARBA" id="ARBA00005417"/>
    </source>
</evidence>
<dbReference type="CDD" id="cd03257">
    <property type="entry name" value="ABC_NikE_OppD_transporters"/>
    <property type="match status" value="1"/>
</dbReference>
<dbReference type="PROSITE" id="PS00211">
    <property type="entry name" value="ABC_TRANSPORTER_1"/>
    <property type="match status" value="1"/>
</dbReference>
<evidence type="ECO:0000256" key="5">
    <source>
        <dbReference type="ARBA" id="ARBA00022519"/>
    </source>
</evidence>
<dbReference type="InterPro" id="IPR050388">
    <property type="entry name" value="ABC_Ni/Peptide_Import"/>
</dbReference>
<dbReference type="PANTHER" id="PTHR43297:SF14">
    <property type="entry name" value="ATPASE AAA-TYPE CORE DOMAIN-CONTAINING PROTEIN"/>
    <property type="match status" value="1"/>
</dbReference>
<keyword evidence="5" id="KW-0997">Cell inner membrane</keyword>
<keyword evidence="7 11" id="KW-0067">ATP-binding</keyword>
<dbReference type="Pfam" id="PF00005">
    <property type="entry name" value="ABC_tran"/>
    <property type="match status" value="1"/>
</dbReference>
<dbReference type="SMART" id="SM00382">
    <property type="entry name" value="AAA"/>
    <property type="match status" value="1"/>
</dbReference>
<evidence type="ECO:0000256" key="8">
    <source>
        <dbReference type="ARBA" id="ARBA00022967"/>
    </source>
</evidence>
<comment type="caution">
    <text evidence="11">The sequence shown here is derived from an EMBL/GenBank/DDBJ whole genome shotgun (WGS) entry which is preliminary data.</text>
</comment>
<dbReference type="Proteomes" id="UP000641206">
    <property type="component" value="Unassembled WGS sequence"/>
</dbReference>
<keyword evidence="6" id="KW-0547">Nucleotide-binding</keyword>
<keyword evidence="4" id="KW-1003">Cell membrane</keyword>
<evidence type="ECO:0000259" key="10">
    <source>
        <dbReference type="PROSITE" id="PS50893"/>
    </source>
</evidence>
<evidence type="ECO:0000256" key="9">
    <source>
        <dbReference type="ARBA" id="ARBA00023136"/>
    </source>
</evidence>
<gene>
    <name evidence="11" type="ORF">GCM10011346_00150</name>
</gene>
<protein>
    <submittedName>
        <fullName evidence="11">ABC transporter ATP-binding protein</fullName>
    </submittedName>
</protein>
<evidence type="ECO:0000256" key="3">
    <source>
        <dbReference type="ARBA" id="ARBA00022448"/>
    </source>
</evidence>
<dbReference type="NCBIfam" id="TIGR01727">
    <property type="entry name" value="oligo_HPY"/>
    <property type="match status" value="1"/>
</dbReference>
<evidence type="ECO:0000256" key="4">
    <source>
        <dbReference type="ARBA" id="ARBA00022475"/>
    </source>
</evidence>
<dbReference type="PROSITE" id="PS50893">
    <property type="entry name" value="ABC_TRANSPORTER_2"/>
    <property type="match status" value="1"/>
</dbReference>
<accession>A0ABQ2NNT7</accession>
<comment type="subcellular location">
    <subcellularLocation>
        <location evidence="1">Cell membrane</location>
        <topology evidence="1">Peripheral membrane protein</topology>
    </subcellularLocation>
</comment>
<dbReference type="InterPro" id="IPR003439">
    <property type="entry name" value="ABC_transporter-like_ATP-bd"/>
</dbReference>
<dbReference type="InterPro" id="IPR003593">
    <property type="entry name" value="AAA+_ATPase"/>
</dbReference>
<dbReference type="InterPro" id="IPR013563">
    <property type="entry name" value="Oligopep_ABC_C"/>
</dbReference>
<evidence type="ECO:0000256" key="7">
    <source>
        <dbReference type="ARBA" id="ARBA00022840"/>
    </source>
</evidence>
<dbReference type="PANTHER" id="PTHR43297">
    <property type="entry name" value="OLIGOPEPTIDE TRANSPORT ATP-BINDING PROTEIN APPD"/>
    <property type="match status" value="1"/>
</dbReference>
<organism evidence="11 12">
    <name type="scientific">Oceanobacillus neutriphilus</name>
    <dbReference type="NCBI Taxonomy" id="531815"/>
    <lineage>
        <taxon>Bacteria</taxon>
        <taxon>Bacillati</taxon>
        <taxon>Bacillota</taxon>
        <taxon>Bacilli</taxon>
        <taxon>Bacillales</taxon>
        <taxon>Bacillaceae</taxon>
        <taxon>Oceanobacillus</taxon>
    </lineage>
</organism>
<dbReference type="InterPro" id="IPR027417">
    <property type="entry name" value="P-loop_NTPase"/>
</dbReference>
<name>A0ABQ2NNT7_9BACI</name>
<feature type="domain" description="ABC transporter" evidence="10">
    <location>
        <begin position="6"/>
        <end position="253"/>
    </location>
</feature>
<keyword evidence="3" id="KW-0813">Transport</keyword>
<evidence type="ECO:0000313" key="11">
    <source>
        <dbReference type="EMBL" id="GGP06839.1"/>
    </source>
</evidence>
<dbReference type="EMBL" id="BMLW01000001">
    <property type="protein sequence ID" value="GGP06839.1"/>
    <property type="molecule type" value="Genomic_DNA"/>
</dbReference>
<keyword evidence="9" id="KW-0472">Membrane</keyword>
<comment type="similarity">
    <text evidence="2">Belongs to the ABC transporter superfamily.</text>
</comment>
<dbReference type="SUPFAM" id="SSF52540">
    <property type="entry name" value="P-loop containing nucleoside triphosphate hydrolases"/>
    <property type="match status" value="1"/>
</dbReference>
<dbReference type="InterPro" id="IPR017871">
    <property type="entry name" value="ABC_transporter-like_CS"/>
</dbReference>
<evidence type="ECO:0000256" key="6">
    <source>
        <dbReference type="ARBA" id="ARBA00022741"/>
    </source>
</evidence>
<keyword evidence="8" id="KW-1278">Translocase</keyword>
<proteinExistence type="inferred from homology"/>
<sequence length="332" mass="37176">MVFLNVKKLNVEYYTKNNSVHAVQDISFQLDQRDTIGIVGESGSGKSTLAMAILQLIPKNTGKVTGKIEMKSKRLLDLTPSEIREVRWVDIAAVFQKSMNALSPVHRVGNQLSDIYRLHEKNIPHKMLKQRIFQLLDMVNLPSHVYKAYPHELSGGMMQRVSIALGLMHNPKLLILDEATTALDVVTQTQILKELMELEEKMGLTRIMITHDLSIVASSCKKVAVMYSGQIVESGFVKDVLYNPLHPYTKSLIKSVPSLKGENRKITAIKGSIPDLSKPIEGCVFAARCPYAKEVCFQSAPENSELENNRAVKCHFVKGGEFVWEEGKQTIV</sequence>
<dbReference type="RefSeq" id="WP_188732491.1">
    <property type="nucleotide sequence ID" value="NZ_BMLW01000001.1"/>
</dbReference>
<dbReference type="Pfam" id="PF08352">
    <property type="entry name" value="oligo_HPY"/>
    <property type="match status" value="1"/>
</dbReference>
<keyword evidence="12" id="KW-1185">Reference proteome</keyword>
<evidence type="ECO:0000256" key="1">
    <source>
        <dbReference type="ARBA" id="ARBA00004202"/>
    </source>
</evidence>
<reference evidence="12" key="1">
    <citation type="journal article" date="2019" name="Int. J. Syst. Evol. Microbiol.">
        <title>The Global Catalogue of Microorganisms (GCM) 10K type strain sequencing project: providing services to taxonomists for standard genome sequencing and annotation.</title>
        <authorList>
            <consortium name="The Broad Institute Genomics Platform"/>
            <consortium name="The Broad Institute Genome Sequencing Center for Infectious Disease"/>
            <person name="Wu L."/>
            <person name="Ma J."/>
        </authorList>
    </citation>
    <scope>NUCLEOTIDE SEQUENCE [LARGE SCALE GENOMIC DNA]</scope>
    <source>
        <strain evidence="12">CGMCC 1.7693</strain>
    </source>
</reference>
<dbReference type="GO" id="GO:0005524">
    <property type="term" value="F:ATP binding"/>
    <property type="evidence" value="ECO:0007669"/>
    <property type="project" value="UniProtKB-KW"/>
</dbReference>